<evidence type="ECO:0000313" key="2">
    <source>
        <dbReference type="EMBL" id="MBB4052525.1"/>
    </source>
</evidence>
<proteinExistence type="predicted"/>
<accession>A0A7W6INZ2</accession>
<keyword evidence="3" id="KW-1185">Reference proteome</keyword>
<dbReference type="InterPro" id="IPR051396">
    <property type="entry name" value="Bact_Antivir_Def_Nuclease"/>
</dbReference>
<comment type="caution">
    <text evidence="2">The sequence shown here is derived from an EMBL/GenBank/DDBJ whole genome shotgun (WGS) entry which is preliminary data.</text>
</comment>
<feature type="domain" description="AAA+ ATPase" evidence="1">
    <location>
        <begin position="47"/>
        <end position="415"/>
    </location>
</feature>
<evidence type="ECO:0000259" key="1">
    <source>
        <dbReference type="SMART" id="SM00382"/>
    </source>
</evidence>
<dbReference type="PANTHER" id="PTHR43581">
    <property type="entry name" value="ATP/GTP PHOSPHATASE"/>
    <property type="match status" value="1"/>
</dbReference>
<dbReference type="SMART" id="SM00382">
    <property type="entry name" value="AAA"/>
    <property type="match status" value="1"/>
</dbReference>
<dbReference type="RefSeq" id="WP_183311246.1">
    <property type="nucleotide sequence ID" value="NZ_JACIEW010000005.1"/>
</dbReference>
<dbReference type="InterPro" id="IPR003593">
    <property type="entry name" value="AAA+_ATPase"/>
</dbReference>
<dbReference type="Proteomes" id="UP000547011">
    <property type="component" value="Unassembled WGS sequence"/>
</dbReference>
<protein>
    <submittedName>
        <fullName evidence="2">Putative ATPase</fullName>
    </submittedName>
</protein>
<organism evidence="2 3">
    <name type="scientific">Devosia subaequoris</name>
    <dbReference type="NCBI Taxonomy" id="395930"/>
    <lineage>
        <taxon>Bacteria</taxon>
        <taxon>Pseudomonadati</taxon>
        <taxon>Pseudomonadota</taxon>
        <taxon>Alphaproteobacteria</taxon>
        <taxon>Hyphomicrobiales</taxon>
        <taxon>Devosiaceae</taxon>
        <taxon>Devosia</taxon>
    </lineage>
</organism>
<dbReference type="Pfam" id="PF13304">
    <property type="entry name" value="AAA_21"/>
    <property type="match status" value="1"/>
</dbReference>
<dbReference type="Gene3D" id="3.40.50.300">
    <property type="entry name" value="P-loop containing nucleotide triphosphate hydrolases"/>
    <property type="match status" value="1"/>
</dbReference>
<dbReference type="InterPro" id="IPR027417">
    <property type="entry name" value="P-loop_NTPase"/>
</dbReference>
<dbReference type="EMBL" id="JACIEW010000005">
    <property type="protein sequence ID" value="MBB4052525.1"/>
    <property type="molecule type" value="Genomic_DNA"/>
</dbReference>
<name>A0A7W6INZ2_9HYPH</name>
<sequence length="500" mass="55820">MYAEHDFQLLEARTADVPVDMPWRRDRPIINPHAVFSQQQASFGQQREHITAIIGKNGTGKSHLLGAIVRTFIALEELQSGKRSTLKDLPLEHLEYVSDGVQCALTQDRRHRISVTIDGADATLRDLPLPQRVVALTISPFDKFPVPRTLARSIVPVERSMYQYLGLRDRFGKASIETLLYRSLNSLFDTTENEALRRTNIGAVFDFLGYKPTLNIIYRLRETSRLRDAVNRRVHLGDAVLNPTQLRGVEEAQRAGIDELELRHLLEIAFERSVKGRIEMRADFEAGGILDDTFRRLQPIRRAGFLNLRGVEVTHKSGVSSDLRGASSGTLSMASALIALASVIRNGSLILIDEPELSLHPEWQIKYVDLLVKTFARYQGCHFVVATHSPLVISELPAHADVISLDRESLPPSSELKGQSADFLLAEAFGLPTNGNLHVKDRIVEALRLVANGKARSREFKATLEDLLKFAEGLDEEDPSKEIIRNLQDVADHAGKAAAE</sequence>
<dbReference type="AlphaFoldDB" id="A0A7W6INZ2"/>
<dbReference type="PANTHER" id="PTHR43581:SF2">
    <property type="entry name" value="EXCINUCLEASE ATPASE SUBUNIT"/>
    <property type="match status" value="1"/>
</dbReference>
<reference evidence="2 3" key="1">
    <citation type="submission" date="2020-08" db="EMBL/GenBank/DDBJ databases">
        <title>Genomic Encyclopedia of Type Strains, Phase IV (KMG-IV): sequencing the most valuable type-strain genomes for metagenomic binning, comparative biology and taxonomic classification.</title>
        <authorList>
            <person name="Goeker M."/>
        </authorList>
    </citation>
    <scope>NUCLEOTIDE SEQUENCE [LARGE SCALE GENOMIC DNA]</scope>
    <source>
        <strain evidence="2 3">DSM 23447</strain>
    </source>
</reference>
<dbReference type="InterPro" id="IPR003959">
    <property type="entry name" value="ATPase_AAA_core"/>
</dbReference>
<dbReference type="SUPFAM" id="SSF52540">
    <property type="entry name" value="P-loop containing nucleoside triphosphate hydrolases"/>
    <property type="match status" value="1"/>
</dbReference>
<gene>
    <name evidence="2" type="ORF">GGR20_002173</name>
</gene>
<dbReference type="GO" id="GO:0005524">
    <property type="term" value="F:ATP binding"/>
    <property type="evidence" value="ECO:0007669"/>
    <property type="project" value="InterPro"/>
</dbReference>
<dbReference type="GO" id="GO:0016887">
    <property type="term" value="F:ATP hydrolysis activity"/>
    <property type="evidence" value="ECO:0007669"/>
    <property type="project" value="InterPro"/>
</dbReference>
<evidence type="ECO:0000313" key="3">
    <source>
        <dbReference type="Proteomes" id="UP000547011"/>
    </source>
</evidence>